<evidence type="ECO:0000313" key="2">
    <source>
        <dbReference type="Proteomes" id="UP001597302"/>
    </source>
</evidence>
<keyword evidence="2" id="KW-1185">Reference proteome</keyword>
<name>A0ABW4DUB5_9RHOB</name>
<dbReference type="Proteomes" id="UP001597302">
    <property type="component" value="Unassembled WGS sequence"/>
</dbReference>
<dbReference type="RefSeq" id="WP_131577475.1">
    <property type="nucleotide sequence ID" value="NZ_CBCSAJ010000009.1"/>
</dbReference>
<accession>A0ABW4DUB5</accession>
<comment type="caution">
    <text evidence="1">The sequence shown here is derived from an EMBL/GenBank/DDBJ whole genome shotgun (WGS) entry which is preliminary data.</text>
</comment>
<proteinExistence type="predicted"/>
<dbReference type="EMBL" id="JBHTOQ010000019">
    <property type="protein sequence ID" value="MFD1481292.1"/>
    <property type="molecule type" value="Genomic_DNA"/>
</dbReference>
<sequence>MPAPDPHSVTIEAQGDGWAVLVETFLLSGRTQRKARAKRILANLTRNGWTCRGCRDPVPEYRRADACYCCEGCRKRAARTRRKLPGGC</sequence>
<protein>
    <submittedName>
        <fullName evidence="1">Uncharacterized protein</fullName>
    </submittedName>
</protein>
<reference evidence="2" key="1">
    <citation type="journal article" date="2019" name="Int. J. Syst. Evol. Microbiol.">
        <title>The Global Catalogue of Microorganisms (GCM) 10K type strain sequencing project: providing services to taxonomists for standard genome sequencing and annotation.</title>
        <authorList>
            <consortium name="The Broad Institute Genomics Platform"/>
            <consortium name="The Broad Institute Genome Sequencing Center for Infectious Disease"/>
            <person name="Wu L."/>
            <person name="Ma J."/>
        </authorList>
    </citation>
    <scope>NUCLEOTIDE SEQUENCE [LARGE SCALE GENOMIC DNA]</scope>
    <source>
        <strain evidence="2">CCM 8875</strain>
    </source>
</reference>
<organism evidence="1 2">
    <name type="scientific">Paracoccus nototheniae</name>
    <dbReference type="NCBI Taxonomy" id="2489002"/>
    <lineage>
        <taxon>Bacteria</taxon>
        <taxon>Pseudomonadati</taxon>
        <taxon>Pseudomonadota</taxon>
        <taxon>Alphaproteobacteria</taxon>
        <taxon>Rhodobacterales</taxon>
        <taxon>Paracoccaceae</taxon>
        <taxon>Paracoccus</taxon>
    </lineage>
</organism>
<evidence type="ECO:0000313" key="1">
    <source>
        <dbReference type="EMBL" id="MFD1481292.1"/>
    </source>
</evidence>
<gene>
    <name evidence="1" type="ORF">ACFQ5P_08290</name>
</gene>